<dbReference type="KEGG" id="mpro:BJP34_12870"/>
<dbReference type="STRING" id="1458985.BJP34_12870"/>
<keyword evidence="1" id="KW-0472">Membrane</keyword>
<dbReference type="Pfam" id="PF12770">
    <property type="entry name" value="CHAT"/>
    <property type="match status" value="1"/>
</dbReference>
<gene>
    <name evidence="3" type="ORF">BJP34_12870</name>
</gene>
<evidence type="ECO:0000259" key="2">
    <source>
        <dbReference type="SMART" id="SM01080"/>
    </source>
</evidence>
<dbReference type="InterPro" id="IPR007890">
    <property type="entry name" value="CHASE2"/>
</dbReference>
<accession>A0A1D8TRM6</accession>
<dbReference type="OrthoDB" id="444941at2"/>
<dbReference type="Proteomes" id="UP000177870">
    <property type="component" value="Chromosome"/>
</dbReference>
<proteinExistence type="predicted"/>
<evidence type="ECO:0000256" key="1">
    <source>
        <dbReference type="SAM" id="Phobius"/>
    </source>
</evidence>
<organism evidence="3 4">
    <name type="scientific">Moorena producens PAL-8-15-08-1</name>
    <dbReference type="NCBI Taxonomy" id="1458985"/>
    <lineage>
        <taxon>Bacteria</taxon>
        <taxon>Bacillati</taxon>
        <taxon>Cyanobacteriota</taxon>
        <taxon>Cyanophyceae</taxon>
        <taxon>Coleofasciculales</taxon>
        <taxon>Coleofasciculaceae</taxon>
        <taxon>Moorena</taxon>
    </lineage>
</organism>
<keyword evidence="1" id="KW-1133">Transmembrane helix</keyword>
<dbReference type="EMBL" id="CP017599">
    <property type="protein sequence ID" value="AOX00224.1"/>
    <property type="molecule type" value="Genomic_DNA"/>
</dbReference>
<sequence>MKRLLTLILDGEIEQGFDATLEIRQGDIHSPSQTRIKGRLSGNRDLLNCYRHWQQRYLSLEMLFRALSANPEQVTNSSQRGEAFAACRQGAEVLEGSLNHWLNTDLEFRSIRDKLLRSGKKFQLLLQTNNPWLRRFPWHRWDLLAEAQADVALSAIEYDCPNPLNRQTTPKGKVKILAILGQGANLNQEADQQALEELAGKAGAKITWRQEPQASELNQQLWEQGWDILFFAGHSGTSQEGQRGEIQLNQTERLTIDDLRFALKKAIARGLQLAIFNSCDGLGLAYQLAAQQDLYLPQVIVMAEKVPDPVSPKFLRYFLEAYIRGESLYSSVAEAREKLHGWEQQYPCASWLPVVCQNPTVQPPTWKELRYGPINQSPWQLPRTAVIASFLVTLALMVVRPLGVIQPWELQAYDQFMRWRPDQGVDPRLLVVEITEEDFQYQDDQGMKRKWSLSDAALAQLLDKLQAHHPRAIGLDIYRDFPVSDEYQDLADRLPRMDNFFAVCQASNPTRNYGGIAPPPEVPPERLGFTDVVIDSDGVLRRYLWYATFNRDSPCQTEMSLSLQLALHYLAAEGIDPKPTLEDEVQLGETTLRSLPGYAGNYSGTSNAGYQMLLDYRTPGDIAQRVTLKQILTDQFEPSWVKDRVVLIGVTAPSVQDDFSTPFTRNSNQTIEMRGVFIHAQMVSQILSAVKDGQQPLWIWSEWGEFLWIWGWGSLGGFLVLVCKRLFHWVGVGMANLVVLSGACFVVFIQGWWIPLVPSGLAFVATGMIVGYNRTLSMSCSVLGN</sequence>
<protein>
    <recommendedName>
        <fullName evidence="2">CHASE2 domain-containing protein</fullName>
    </recommendedName>
</protein>
<feature type="transmembrane region" description="Helical" evidence="1">
    <location>
        <begin position="729"/>
        <end position="749"/>
    </location>
</feature>
<dbReference type="RefSeq" id="WP_070392689.1">
    <property type="nucleotide sequence ID" value="NZ_CP017599.1"/>
</dbReference>
<feature type="domain" description="CHASE2" evidence="2">
    <location>
        <begin position="405"/>
        <end position="719"/>
    </location>
</feature>
<dbReference type="Pfam" id="PF05226">
    <property type="entry name" value="CHASE2"/>
    <property type="match status" value="1"/>
</dbReference>
<dbReference type="InterPro" id="IPR024983">
    <property type="entry name" value="CHAT_dom"/>
</dbReference>
<evidence type="ECO:0000313" key="3">
    <source>
        <dbReference type="EMBL" id="AOX00224.1"/>
    </source>
</evidence>
<evidence type="ECO:0000313" key="4">
    <source>
        <dbReference type="Proteomes" id="UP000177870"/>
    </source>
</evidence>
<dbReference type="AlphaFoldDB" id="A0A1D8TRM6"/>
<reference evidence="4" key="1">
    <citation type="submission" date="2016-10" db="EMBL/GenBank/DDBJ databases">
        <title>Comparative genomics uncovers the prolific and rare metabolic potential of the cyanobacterial genus Moorea.</title>
        <authorList>
            <person name="Leao T."/>
            <person name="Castelao G."/>
            <person name="Korobeynikov A."/>
            <person name="Monroe E.A."/>
            <person name="Podell S."/>
            <person name="Glukhov E."/>
            <person name="Allen E."/>
            <person name="Gerwick W.H."/>
            <person name="Gerwick L."/>
        </authorList>
    </citation>
    <scope>NUCLEOTIDE SEQUENCE [LARGE SCALE GENOMIC DNA]</scope>
    <source>
        <strain evidence="4">PAL-8-15-08-1</strain>
    </source>
</reference>
<name>A0A1D8TRM6_9CYAN</name>
<feature type="transmembrane region" description="Helical" evidence="1">
    <location>
        <begin position="755"/>
        <end position="772"/>
    </location>
</feature>
<dbReference type="SMART" id="SM01080">
    <property type="entry name" value="CHASE2"/>
    <property type="match status" value="1"/>
</dbReference>
<keyword evidence="1" id="KW-0812">Transmembrane</keyword>
<feature type="transmembrane region" description="Helical" evidence="1">
    <location>
        <begin position="703"/>
        <end position="722"/>
    </location>
</feature>